<accession>A0A5J6L2J3</accession>
<evidence type="ECO:0000313" key="1">
    <source>
        <dbReference type="EMBL" id="QEW02738.1"/>
    </source>
</evidence>
<sequence length="62" mass="7024">MGVDRLGSRTISRFGRRRDRVCLDAVNSRKRWALPMDLGPASDHIMLDSAPLTDVEDWRSPA</sequence>
<dbReference type="KEGG" id="mlz:F6J85_06235"/>
<gene>
    <name evidence="1" type="ORF">F6J85_06235</name>
</gene>
<name>A0A5J6L2J3_9MICO</name>
<reference evidence="2" key="1">
    <citation type="submission" date="2019-09" db="EMBL/GenBank/DDBJ databases">
        <title>Mumia zhuanghuii sp. nov. isolated from the intestinal contents of plateau pika (Ochotona curzoniae) in the Qinghai-Tibet plateau of China.</title>
        <authorList>
            <person name="Tian Z."/>
        </authorList>
    </citation>
    <scope>NUCLEOTIDE SEQUENCE [LARGE SCALE GENOMIC DNA]</scope>
    <source>
        <strain evidence="2">L-031</strain>
    </source>
</reference>
<dbReference type="AlphaFoldDB" id="A0A5J6L2J3"/>
<proteinExistence type="predicted"/>
<dbReference type="Proteomes" id="UP000325516">
    <property type="component" value="Chromosome"/>
</dbReference>
<keyword evidence="2" id="KW-1185">Reference proteome</keyword>
<organism evidence="1 2">
    <name type="scientific">Microbacterium lushaniae</name>
    <dbReference type="NCBI Taxonomy" id="2614639"/>
    <lineage>
        <taxon>Bacteria</taxon>
        <taxon>Bacillati</taxon>
        <taxon>Actinomycetota</taxon>
        <taxon>Actinomycetes</taxon>
        <taxon>Micrococcales</taxon>
        <taxon>Microbacteriaceae</taxon>
        <taxon>Microbacterium</taxon>
    </lineage>
</organism>
<dbReference type="EMBL" id="CP044232">
    <property type="protein sequence ID" value="QEW02738.1"/>
    <property type="molecule type" value="Genomic_DNA"/>
</dbReference>
<evidence type="ECO:0000313" key="2">
    <source>
        <dbReference type="Proteomes" id="UP000325516"/>
    </source>
</evidence>
<protein>
    <submittedName>
        <fullName evidence="1">Uncharacterized protein</fullName>
    </submittedName>
</protein>